<evidence type="ECO:0000256" key="3">
    <source>
        <dbReference type="ARBA" id="ARBA00022801"/>
    </source>
</evidence>
<dbReference type="InterPro" id="IPR045023">
    <property type="entry name" value="FATA/B"/>
</dbReference>
<comment type="similarity">
    <text evidence="1">Belongs to the acyl-ACP thioesterase family.</text>
</comment>
<dbReference type="SUPFAM" id="SSF54637">
    <property type="entry name" value="Thioesterase/thiol ester dehydrase-isomerase"/>
    <property type="match status" value="2"/>
</dbReference>
<evidence type="ECO:0000256" key="6">
    <source>
        <dbReference type="ARBA" id="ARBA00023098"/>
    </source>
</evidence>
<dbReference type="GO" id="GO:0000036">
    <property type="term" value="F:acyl carrier activity"/>
    <property type="evidence" value="ECO:0007669"/>
    <property type="project" value="TreeGrafter"/>
</dbReference>
<keyword evidence="3" id="KW-0378">Hydrolase</keyword>
<keyword evidence="7" id="KW-0275">Fatty acid biosynthesis</keyword>
<dbReference type="Pfam" id="PF01643">
    <property type="entry name" value="Acyl-ACP_TE"/>
    <property type="match status" value="1"/>
</dbReference>
<keyword evidence="4" id="KW-0276">Fatty acid metabolism</keyword>
<dbReference type="GO" id="GO:0016297">
    <property type="term" value="F:fatty acyl-[ACP] hydrolase activity"/>
    <property type="evidence" value="ECO:0007669"/>
    <property type="project" value="InterPro"/>
</dbReference>
<accession>A0AA94HXF1</accession>
<keyword evidence="6" id="KW-0443">Lipid metabolism</keyword>
<evidence type="ECO:0000256" key="5">
    <source>
        <dbReference type="ARBA" id="ARBA00022946"/>
    </source>
</evidence>
<dbReference type="PANTHER" id="PTHR31727:SF6">
    <property type="entry name" value="OLEOYL-ACYL CARRIER PROTEIN THIOESTERASE 1, CHLOROPLASTIC"/>
    <property type="match status" value="1"/>
</dbReference>
<evidence type="ECO:0000256" key="2">
    <source>
        <dbReference type="ARBA" id="ARBA00022516"/>
    </source>
</evidence>
<feature type="domain" description="Acyl-ACP thioesterase-like C-terminal" evidence="9">
    <location>
        <begin position="153"/>
        <end position="249"/>
    </location>
</feature>
<evidence type="ECO:0000256" key="4">
    <source>
        <dbReference type="ARBA" id="ARBA00022832"/>
    </source>
</evidence>
<dbReference type="AlphaFoldDB" id="A0AA94HXF1"/>
<evidence type="ECO:0000256" key="1">
    <source>
        <dbReference type="ARBA" id="ARBA00006500"/>
    </source>
</evidence>
<evidence type="ECO:0000313" key="10">
    <source>
        <dbReference type="EMBL" id="SHE55166.1"/>
    </source>
</evidence>
<reference evidence="11" key="1">
    <citation type="submission" date="2016-11" db="EMBL/GenBank/DDBJ databases">
        <authorList>
            <person name="Jaros S."/>
            <person name="Januszkiewicz K."/>
            <person name="Wedrychowicz H."/>
        </authorList>
    </citation>
    <scope>NUCLEOTIDE SEQUENCE [LARGE SCALE GENOMIC DNA]</scope>
    <source>
        <strain evidence="11">DSM 1682</strain>
    </source>
</reference>
<dbReference type="CDD" id="cd00586">
    <property type="entry name" value="4HBT"/>
    <property type="match status" value="1"/>
</dbReference>
<dbReference type="Pfam" id="PF20791">
    <property type="entry name" value="Acyl-ACP_TE_C"/>
    <property type="match status" value="1"/>
</dbReference>
<dbReference type="PANTHER" id="PTHR31727">
    <property type="entry name" value="OLEOYL-ACYL CARRIER PROTEIN THIOESTERASE 1, CHLOROPLASTIC"/>
    <property type="match status" value="1"/>
</dbReference>
<dbReference type="Proteomes" id="UP000184204">
    <property type="component" value="Unassembled WGS sequence"/>
</dbReference>
<dbReference type="InterPro" id="IPR049427">
    <property type="entry name" value="Acyl-ACP_TE_C"/>
</dbReference>
<dbReference type="Gene3D" id="3.10.129.10">
    <property type="entry name" value="Hotdog Thioesterase"/>
    <property type="match status" value="1"/>
</dbReference>
<gene>
    <name evidence="10" type="ORF">SAMN02745151_01084</name>
</gene>
<organism evidence="10 11">
    <name type="scientific">Anaerotignum propionicum DSM 1682</name>
    <dbReference type="NCBI Taxonomy" id="991789"/>
    <lineage>
        <taxon>Bacteria</taxon>
        <taxon>Bacillati</taxon>
        <taxon>Bacillota</taxon>
        <taxon>Clostridia</taxon>
        <taxon>Lachnospirales</taxon>
        <taxon>Anaerotignaceae</taxon>
        <taxon>Anaerotignum</taxon>
    </lineage>
</organism>
<feature type="domain" description="Acyl-ACP thioesterase N-terminal hotdog" evidence="8">
    <location>
        <begin position="6"/>
        <end position="132"/>
    </location>
</feature>
<evidence type="ECO:0000259" key="9">
    <source>
        <dbReference type="Pfam" id="PF20791"/>
    </source>
</evidence>
<evidence type="ECO:0000259" key="8">
    <source>
        <dbReference type="Pfam" id="PF01643"/>
    </source>
</evidence>
<dbReference type="InterPro" id="IPR002864">
    <property type="entry name" value="Acyl-ACP_thioesterase_NHD"/>
</dbReference>
<dbReference type="EMBL" id="FQUA01000003">
    <property type="protein sequence ID" value="SHE55166.1"/>
    <property type="molecule type" value="Genomic_DNA"/>
</dbReference>
<comment type="caution">
    <text evidence="10">The sequence shown here is derived from an EMBL/GenBank/DDBJ whole genome shotgun (WGS) entry which is preliminary data.</text>
</comment>
<keyword evidence="2" id="KW-0444">Lipid biosynthesis</keyword>
<name>A0AA94HXF1_ANAPI</name>
<dbReference type="InterPro" id="IPR029069">
    <property type="entry name" value="HotDog_dom_sf"/>
</dbReference>
<protein>
    <submittedName>
        <fullName evidence="10">Acyl-ACP thioesterase</fullName>
    </submittedName>
</protein>
<keyword evidence="5" id="KW-0809">Transit peptide</keyword>
<proteinExistence type="inferred from homology"/>
<sequence length="249" mass="29217">MRQVGHEESRKISYFQVDVNRLMTPAALFSDLQEAAINHSDFLGYSVEYLTEKQTGWAVINWHLEVDRMPKLGETITVQTWCEKCRRMQAIRCFHVLDEKKEIIIKGISRWIYMDLEKRKPGNIPDEMVQKYHSGQESSIPGEKFLMPKEAKEEDAVSRSLEITRRDTDSNGHANNVKYLEWAMDDVPDEIYDNMQLKDVRIVYRKECLRGDQVIMKTYFNTTENGKEILTFLKDKEQTVLAEVATLWQ</sequence>
<dbReference type="RefSeq" id="WP_072743486.1">
    <property type="nucleotide sequence ID" value="NZ_FQUA01000003.1"/>
</dbReference>
<evidence type="ECO:0000256" key="7">
    <source>
        <dbReference type="ARBA" id="ARBA00023160"/>
    </source>
</evidence>
<evidence type="ECO:0000313" key="11">
    <source>
        <dbReference type="Proteomes" id="UP000184204"/>
    </source>
</evidence>